<evidence type="ECO:0000256" key="4">
    <source>
        <dbReference type="ARBA" id="ARBA00022723"/>
    </source>
</evidence>
<proteinExistence type="inferred from homology"/>
<dbReference type="Pfam" id="PF02878">
    <property type="entry name" value="PGM_PMM_I"/>
    <property type="match status" value="1"/>
</dbReference>
<evidence type="ECO:0000256" key="3">
    <source>
        <dbReference type="ARBA" id="ARBA00022553"/>
    </source>
</evidence>
<evidence type="ECO:0000256" key="5">
    <source>
        <dbReference type="ARBA" id="ARBA00022842"/>
    </source>
</evidence>
<evidence type="ECO:0000259" key="8">
    <source>
        <dbReference type="Pfam" id="PF02878"/>
    </source>
</evidence>
<dbReference type="InterPro" id="IPR036900">
    <property type="entry name" value="A-D-PHexomutase_C_sf"/>
</dbReference>
<dbReference type="PATRIC" id="fig|1618619.3.peg.443"/>
<comment type="cofactor">
    <cofactor evidence="1">
        <name>Mg(2+)</name>
        <dbReference type="ChEBI" id="CHEBI:18420"/>
    </cofactor>
</comment>
<dbReference type="InterPro" id="IPR016055">
    <property type="entry name" value="A-D-PHexomutase_a/b/a-I/II/III"/>
</dbReference>
<reference evidence="11 12" key="1">
    <citation type="journal article" date="2015" name="Nature">
        <title>rRNA introns, odd ribosomes, and small enigmatic genomes across a large radiation of phyla.</title>
        <authorList>
            <person name="Brown C.T."/>
            <person name="Hug L.A."/>
            <person name="Thomas B.C."/>
            <person name="Sharon I."/>
            <person name="Castelle C.J."/>
            <person name="Singh A."/>
            <person name="Wilkins M.J."/>
            <person name="Williams K.H."/>
            <person name="Banfield J.F."/>
        </authorList>
    </citation>
    <scope>NUCLEOTIDE SEQUENCE [LARGE SCALE GENOMIC DNA]</scope>
</reference>
<dbReference type="GO" id="GO:0005975">
    <property type="term" value="P:carbohydrate metabolic process"/>
    <property type="evidence" value="ECO:0007669"/>
    <property type="project" value="InterPro"/>
</dbReference>
<dbReference type="Pfam" id="PF02879">
    <property type="entry name" value="PGM_PMM_II"/>
    <property type="match status" value="1"/>
</dbReference>
<dbReference type="InterPro" id="IPR005843">
    <property type="entry name" value="A-D-PHexomutase_C"/>
</dbReference>
<evidence type="ECO:0000313" key="12">
    <source>
        <dbReference type="Proteomes" id="UP000034569"/>
    </source>
</evidence>
<dbReference type="Pfam" id="PF02880">
    <property type="entry name" value="PGM_PMM_III"/>
    <property type="match status" value="1"/>
</dbReference>
<comment type="similarity">
    <text evidence="2">Belongs to the phosphohexose mutase family.</text>
</comment>
<feature type="domain" description="Alpha-D-phosphohexomutase alpha/beta/alpha" evidence="9">
    <location>
        <begin position="127"/>
        <end position="199"/>
    </location>
</feature>
<dbReference type="Pfam" id="PF00408">
    <property type="entry name" value="PGM_PMM_IV"/>
    <property type="match status" value="1"/>
</dbReference>
<dbReference type="Gene3D" id="3.30.310.50">
    <property type="entry name" value="Alpha-D-phosphohexomutase, C-terminal domain"/>
    <property type="match status" value="1"/>
</dbReference>
<keyword evidence="6" id="KW-0413">Isomerase</keyword>
<keyword evidence="3" id="KW-0597">Phosphoprotein</keyword>
<dbReference type="InterPro" id="IPR005841">
    <property type="entry name" value="Alpha-D-phosphohexomutase_SF"/>
</dbReference>
<dbReference type="PANTHER" id="PTHR43771">
    <property type="entry name" value="PHOSPHOMANNOMUTASE"/>
    <property type="match status" value="1"/>
</dbReference>
<dbReference type="CDD" id="cd03089">
    <property type="entry name" value="PMM_PGM"/>
    <property type="match status" value="1"/>
</dbReference>
<evidence type="ECO:0000256" key="1">
    <source>
        <dbReference type="ARBA" id="ARBA00001946"/>
    </source>
</evidence>
<evidence type="ECO:0000259" key="7">
    <source>
        <dbReference type="Pfam" id="PF00408"/>
    </source>
</evidence>
<keyword evidence="5" id="KW-0460">Magnesium</keyword>
<dbReference type="Proteomes" id="UP000034569">
    <property type="component" value="Unassembled WGS sequence"/>
</dbReference>
<name>A0A0G1NMG3_9BACT</name>
<dbReference type="PANTHER" id="PTHR43771:SF1">
    <property type="entry name" value="PHOSPHOMANNOMUTASE"/>
    <property type="match status" value="1"/>
</dbReference>
<organism evidence="11 12">
    <name type="scientific">Candidatus Azambacteria bacterium GW2011_GWC1_46_13</name>
    <dbReference type="NCBI Taxonomy" id="1618619"/>
    <lineage>
        <taxon>Bacteria</taxon>
        <taxon>Candidatus Azamiibacteriota</taxon>
    </lineage>
</organism>
<evidence type="ECO:0000313" key="11">
    <source>
        <dbReference type="EMBL" id="KKU21764.1"/>
    </source>
</evidence>
<dbReference type="AlphaFoldDB" id="A0A0G1NMG3"/>
<gene>
    <name evidence="11" type="ORF">UX33_C0022G0011</name>
</gene>
<dbReference type="InterPro" id="IPR005845">
    <property type="entry name" value="A-D-PHexomutase_a/b/a-II"/>
</dbReference>
<feature type="domain" description="Alpha-D-phosphohexomutase alpha/beta/alpha" evidence="8">
    <location>
        <begin position="1"/>
        <end position="85"/>
    </location>
</feature>
<sequence>VVGSDARISSPGLKKALVRGILEQGGKIIDIGLATTPMFYFAVNKAKADGGAMVTASHNPAKYNGLKFTLKQARPVGEETGLEEIKLLALRAKFKAAAKKGTLKKKSLFKKYVNFMLRQIKNIEMMAGLILPHLFKRMKRIKIFPLYFKVDCGFPNHEANPLKEDTLNDLKNLMRKKKVDMGVAFDGDGDRVVFLTAEGRPARADFITALLAGEYLKKYPKAKIAFGVNSSRVVREAIAEKGGRPFVSRIGHSFFKEHLWKEGVVFGGELSGHYYFRDFFNADSGIFTMMKVLKIVAQEKKPLSELIKPFERYFASGEINFEVKDKFGIIKNLEKKFSDGRVSKVDGLSVEYKDWWFNVRSSNTEPLLRLNLEAKTKKMLEEKKKMLTILTAIIEGPFSVTLIKVTPVFEMRGNFLKLRSGISKILISIKVIAPPWETIRTSPWSFPERISRVMPVMTSLMNCVTRRCVALSVSPFGNLTFSG</sequence>
<dbReference type="EMBL" id="LCLU01000022">
    <property type="protein sequence ID" value="KKU21764.1"/>
    <property type="molecule type" value="Genomic_DNA"/>
</dbReference>
<evidence type="ECO:0000259" key="9">
    <source>
        <dbReference type="Pfam" id="PF02879"/>
    </source>
</evidence>
<dbReference type="InterPro" id="IPR005846">
    <property type="entry name" value="A-D-PHexomutase_a/b/a-III"/>
</dbReference>
<evidence type="ECO:0000259" key="10">
    <source>
        <dbReference type="Pfam" id="PF02880"/>
    </source>
</evidence>
<protein>
    <submittedName>
        <fullName evidence="11">Phosphomannomutase</fullName>
    </submittedName>
</protein>
<dbReference type="InterPro" id="IPR005844">
    <property type="entry name" value="A-D-PHexomutase_a/b/a-I"/>
</dbReference>
<dbReference type="Gene3D" id="3.40.120.10">
    <property type="entry name" value="Alpha-D-Glucose-1,6-Bisphosphate, subunit A, domain 3"/>
    <property type="match status" value="3"/>
</dbReference>
<feature type="domain" description="Alpha-D-phosphohexomutase C-terminal" evidence="7">
    <location>
        <begin position="318"/>
        <end position="384"/>
    </location>
</feature>
<comment type="caution">
    <text evidence="11">The sequence shown here is derived from an EMBL/GenBank/DDBJ whole genome shotgun (WGS) entry which is preliminary data.</text>
</comment>
<accession>A0A0G1NMG3</accession>
<feature type="non-terminal residue" evidence="11">
    <location>
        <position position="1"/>
    </location>
</feature>
<keyword evidence="4" id="KW-0479">Metal-binding</keyword>
<dbReference type="GO" id="GO:0016868">
    <property type="term" value="F:intramolecular phosphotransferase activity"/>
    <property type="evidence" value="ECO:0007669"/>
    <property type="project" value="InterPro"/>
</dbReference>
<evidence type="ECO:0000256" key="6">
    <source>
        <dbReference type="ARBA" id="ARBA00023235"/>
    </source>
</evidence>
<evidence type="ECO:0000256" key="2">
    <source>
        <dbReference type="ARBA" id="ARBA00010231"/>
    </source>
</evidence>
<dbReference type="SUPFAM" id="SSF55957">
    <property type="entry name" value="Phosphoglucomutase, C-terminal domain"/>
    <property type="match status" value="1"/>
</dbReference>
<dbReference type="PRINTS" id="PR00509">
    <property type="entry name" value="PGMPMM"/>
</dbReference>
<dbReference type="SUPFAM" id="SSF53738">
    <property type="entry name" value="Phosphoglucomutase, first 3 domains"/>
    <property type="match status" value="3"/>
</dbReference>
<dbReference type="GO" id="GO:0046872">
    <property type="term" value="F:metal ion binding"/>
    <property type="evidence" value="ECO:0007669"/>
    <property type="project" value="UniProtKB-KW"/>
</dbReference>
<feature type="domain" description="Alpha-D-phosphohexomutase alpha/beta/alpha" evidence="10">
    <location>
        <begin position="205"/>
        <end position="313"/>
    </location>
</feature>